<name>A0AAV5JA14_9ROSI</name>
<feature type="transmembrane region" description="Helical" evidence="1">
    <location>
        <begin position="105"/>
        <end position="127"/>
    </location>
</feature>
<feature type="transmembrane region" description="Helical" evidence="1">
    <location>
        <begin position="63"/>
        <end position="85"/>
    </location>
</feature>
<evidence type="ECO:0000313" key="3">
    <source>
        <dbReference type="Proteomes" id="UP001054252"/>
    </source>
</evidence>
<dbReference type="AlphaFoldDB" id="A0AAV5JA14"/>
<evidence type="ECO:0000313" key="2">
    <source>
        <dbReference type="EMBL" id="GKV08780.1"/>
    </source>
</evidence>
<evidence type="ECO:0000256" key="1">
    <source>
        <dbReference type="SAM" id="Phobius"/>
    </source>
</evidence>
<dbReference type="Proteomes" id="UP001054252">
    <property type="component" value="Unassembled WGS sequence"/>
</dbReference>
<reference evidence="2 3" key="1">
    <citation type="journal article" date="2021" name="Commun. Biol.">
        <title>The genome of Shorea leprosula (Dipterocarpaceae) highlights the ecological relevance of drought in aseasonal tropical rainforests.</title>
        <authorList>
            <person name="Ng K.K.S."/>
            <person name="Kobayashi M.J."/>
            <person name="Fawcett J.A."/>
            <person name="Hatakeyama M."/>
            <person name="Paape T."/>
            <person name="Ng C.H."/>
            <person name="Ang C.C."/>
            <person name="Tnah L.H."/>
            <person name="Lee C.T."/>
            <person name="Nishiyama T."/>
            <person name="Sese J."/>
            <person name="O'Brien M.J."/>
            <person name="Copetti D."/>
            <person name="Mohd Noor M.I."/>
            <person name="Ong R.C."/>
            <person name="Putra M."/>
            <person name="Sireger I.Z."/>
            <person name="Indrioko S."/>
            <person name="Kosugi Y."/>
            <person name="Izuno A."/>
            <person name="Isagi Y."/>
            <person name="Lee S.L."/>
            <person name="Shimizu K.K."/>
        </authorList>
    </citation>
    <scope>NUCLEOTIDE SEQUENCE [LARGE SCALE GENOMIC DNA]</scope>
    <source>
        <strain evidence="2">214</strain>
    </source>
</reference>
<keyword evidence="1" id="KW-1133">Transmembrane helix</keyword>
<dbReference type="EMBL" id="BPVZ01000029">
    <property type="protein sequence ID" value="GKV08780.1"/>
    <property type="molecule type" value="Genomic_DNA"/>
</dbReference>
<keyword evidence="1" id="KW-0812">Transmembrane</keyword>
<dbReference type="PANTHER" id="PTHR33133:SF19">
    <property type="entry name" value="BINDING-PROTEIN-DEPENDENT TRANSPORT SYSTEMS INNER MEMBRANE COMPONENT"/>
    <property type="match status" value="1"/>
</dbReference>
<gene>
    <name evidence="2" type="ORF">SLEP1_g20364</name>
</gene>
<accession>A0AAV5JA14</accession>
<dbReference type="PANTHER" id="PTHR33133">
    <property type="entry name" value="OS08G0107100 PROTEIN-RELATED"/>
    <property type="match status" value="1"/>
</dbReference>
<keyword evidence="1" id="KW-0472">Membrane</keyword>
<comment type="caution">
    <text evidence="2">The sequence shown here is derived from an EMBL/GenBank/DDBJ whole genome shotgun (WGS) entry which is preliminary data.</text>
</comment>
<sequence>MNPLETAFWPAVFLPEAGAVVFYCFLVNASFVSNLALVIAGTDGCAGHAAIHKAFLLRKGKGLIALMLFLPTSLGLAAIQALFRYRVIRVYRFSGGISASMAFEGLFIASLFSFLIVLDTIVCCFFYKSCESTSTESQFDGVFYDIELVQETKCTEELP</sequence>
<protein>
    <submittedName>
        <fullName evidence="2">Uncharacterized protein</fullName>
    </submittedName>
</protein>
<feature type="transmembrane region" description="Helical" evidence="1">
    <location>
        <begin position="20"/>
        <end position="42"/>
    </location>
</feature>
<keyword evidence="3" id="KW-1185">Reference proteome</keyword>
<organism evidence="2 3">
    <name type="scientific">Rubroshorea leprosula</name>
    <dbReference type="NCBI Taxonomy" id="152421"/>
    <lineage>
        <taxon>Eukaryota</taxon>
        <taxon>Viridiplantae</taxon>
        <taxon>Streptophyta</taxon>
        <taxon>Embryophyta</taxon>
        <taxon>Tracheophyta</taxon>
        <taxon>Spermatophyta</taxon>
        <taxon>Magnoliopsida</taxon>
        <taxon>eudicotyledons</taxon>
        <taxon>Gunneridae</taxon>
        <taxon>Pentapetalae</taxon>
        <taxon>rosids</taxon>
        <taxon>malvids</taxon>
        <taxon>Malvales</taxon>
        <taxon>Dipterocarpaceae</taxon>
        <taxon>Rubroshorea</taxon>
    </lineage>
</organism>
<proteinExistence type="predicted"/>